<keyword evidence="4" id="KW-0813">Transport</keyword>
<proteinExistence type="inferred from homology"/>
<dbReference type="Gene3D" id="1.10.287.1700">
    <property type="match status" value="1"/>
</dbReference>
<dbReference type="InterPro" id="IPR053716">
    <property type="entry name" value="Flag_assembly_chemotaxis_eff"/>
</dbReference>
<dbReference type="GO" id="GO:0005886">
    <property type="term" value="C:plasma membrane"/>
    <property type="evidence" value="ECO:0007669"/>
    <property type="project" value="UniProtKB-SubCell"/>
</dbReference>
<evidence type="ECO:0000256" key="2">
    <source>
        <dbReference type="ARBA" id="ARBA00010004"/>
    </source>
</evidence>
<protein>
    <recommendedName>
        <fullName evidence="3">Flagellar FliJ protein</fullName>
    </recommendedName>
</protein>
<feature type="coiled-coil region" evidence="11">
    <location>
        <begin position="16"/>
        <end position="137"/>
    </location>
</feature>
<accession>A0A1S1V815</accession>
<evidence type="ECO:0000256" key="8">
    <source>
        <dbReference type="ARBA" id="ARBA00022927"/>
    </source>
</evidence>
<keyword evidence="12" id="KW-0969">Cilium</keyword>
<name>A0A1S1V815_9FIRM</name>
<evidence type="ECO:0000256" key="4">
    <source>
        <dbReference type="ARBA" id="ARBA00022448"/>
    </source>
</evidence>
<keyword evidence="12" id="KW-0282">Flagellum</keyword>
<keyword evidence="6" id="KW-0145">Chemotaxis</keyword>
<evidence type="ECO:0000256" key="3">
    <source>
        <dbReference type="ARBA" id="ARBA00020392"/>
    </source>
</evidence>
<dbReference type="Proteomes" id="UP000180254">
    <property type="component" value="Unassembled WGS sequence"/>
</dbReference>
<keyword evidence="8" id="KW-0653">Protein transport</keyword>
<keyword evidence="10" id="KW-1006">Bacterial flagellum protein export</keyword>
<evidence type="ECO:0000256" key="5">
    <source>
        <dbReference type="ARBA" id="ARBA00022475"/>
    </source>
</evidence>
<comment type="caution">
    <text evidence="12">The sequence shown here is derived from an EMBL/GenBank/DDBJ whole genome shotgun (WGS) entry which is preliminary data.</text>
</comment>
<dbReference type="RefSeq" id="WP_169817321.1">
    <property type="nucleotide sequence ID" value="NZ_MKIE01000002.1"/>
</dbReference>
<dbReference type="GO" id="GO:0044781">
    <property type="term" value="P:bacterial-type flagellum organization"/>
    <property type="evidence" value="ECO:0007669"/>
    <property type="project" value="UniProtKB-KW"/>
</dbReference>
<keyword evidence="11" id="KW-0175">Coiled coil</keyword>
<dbReference type="GO" id="GO:0009288">
    <property type="term" value="C:bacterial-type flagellum"/>
    <property type="evidence" value="ECO:0007669"/>
    <property type="project" value="InterPro"/>
</dbReference>
<evidence type="ECO:0000256" key="7">
    <source>
        <dbReference type="ARBA" id="ARBA00022795"/>
    </source>
</evidence>
<dbReference type="Pfam" id="PF02050">
    <property type="entry name" value="FliJ"/>
    <property type="match status" value="1"/>
</dbReference>
<evidence type="ECO:0000313" key="13">
    <source>
        <dbReference type="Proteomes" id="UP000180254"/>
    </source>
</evidence>
<dbReference type="GO" id="GO:0006935">
    <property type="term" value="P:chemotaxis"/>
    <property type="evidence" value="ECO:0007669"/>
    <property type="project" value="UniProtKB-KW"/>
</dbReference>
<evidence type="ECO:0000256" key="1">
    <source>
        <dbReference type="ARBA" id="ARBA00004413"/>
    </source>
</evidence>
<evidence type="ECO:0000256" key="11">
    <source>
        <dbReference type="SAM" id="Coils"/>
    </source>
</evidence>
<evidence type="ECO:0000256" key="10">
    <source>
        <dbReference type="ARBA" id="ARBA00023225"/>
    </source>
</evidence>
<keyword evidence="9" id="KW-0472">Membrane</keyword>
<gene>
    <name evidence="12" type="ORF">EUAN_05400</name>
</gene>
<comment type="subcellular location">
    <subcellularLocation>
        <location evidence="1">Cell membrane</location>
        <topology evidence="1">Peripheral membrane protein</topology>
        <orientation evidence="1">Cytoplasmic side</orientation>
    </subcellularLocation>
</comment>
<organism evidence="12 13">
    <name type="scientific">Andreesenia angusta</name>
    <dbReference type="NCBI Taxonomy" id="39480"/>
    <lineage>
        <taxon>Bacteria</taxon>
        <taxon>Bacillati</taxon>
        <taxon>Bacillota</taxon>
        <taxon>Tissierellia</taxon>
        <taxon>Tissierellales</taxon>
        <taxon>Gottschalkiaceae</taxon>
        <taxon>Andreesenia</taxon>
    </lineage>
</organism>
<evidence type="ECO:0000313" key="12">
    <source>
        <dbReference type="EMBL" id="OHW62756.1"/>
    </source>
</evidence>
<comment type="similarity">
    <text evidence="2">Belongs to the FliJ family.</text>
</comment>
<dbReference type="NCBIfam" id="TIGR02473">
    <property type="entry name" value="flagell_FliJ"/>
    <property type="match status" value="1"/>
</dbReference>
<dbReference type="EMBL" id="MKIE01000002">
    <property type="protein sequence ID" value="OHW62756.1"/>
    <property type="molecule type" value="Genomic_DNA"/>
</dbReference>
<dbReference type="InterPro" id="IPR012823">
    <property type="entry name" value="Flagell_FliJ"/>
</dbReference>
<keyword evidence="5" id="KW-1003">Cell membrane</keyword>
<dbReference type="AlphaFoldDB" id="A0A1S1V815"/>
<sequence>MAKFKFGLQRVLEIKEKFEDEKKNSYAEQKKKLEEENLKLEKLKVDMEQIRTERNSASGESMKIRELSYYGNYIRGLSSMIEVQNTRVEEKEQTVESAREELLEATKDRRILENLKLRSLEQYKYELKQEEDKLTDQFVSYSSSKKTRED</sequence>
<evidence type="ECO:0000256" key="9">
    <source>
        <dbReference type="ARBA" id="ARBA00023136"/>
    </source>
</evidence>
<keyword evidence="12" id="KW-0966">Cell projection</keyword>
<keyword evidence="13" id="KW-1185">Reference proteome</keyword>
<reference evidence="12 13" key="1">
    <citation type="submission" date="2016-09" db="EMBL/GenBank/DDBJ databases">
        <title>Genome sequence of Eubacterium angustum.</title>
        <authorList>
            <person name="Poehlein A."/>
            <person name="Daniel R."/>
        </authorList>
    </citation>
    <scope>NUCLEOTIDE SEQUENCE [LARGE SCALE GENOMIC DNA]</scope>
    <source>
        <strain evidence="12 13">DSM 1989</strain>
    </source>
</reference>
<dbReference type="GO" id="GO:0015031">
    <property type="term" value="P:protein transport"/>
    <property type="evidence" value="ECO:0007669"/>
    <property type="project" value="UniProtKB-KW"/>
</dbReference>
<dbReference type="STRING" id="39480.EUAN_05400"/>
<keyword evidence="7" id="KW-1005">Bacterial flagellum biogenesis</keyword>
<evidence type="ECO:0000256" key="6">
    <source>
        <dbReference type="ARBA" id="ARBA00022500"/>
    </source>
</evidence>
<dbReference type="GO" id="GO:0071973">
    <property type="term" value="P:bacterial-type flagellum-dependent cell motility"/>
    <property type="evidence" value="ECO:0007669"/>
    <property type="project" value="InterPro"/>
</dbReference>